<dbReference type="PROSITE" id="PS51257">
    <property type="entry name" value="PROKAR_LIPOPROTEIN"/>
    <property type="match status" value="1"/>
</dbReference>
<dbReference type="InterPro" id="IPR016169">
    <property type="entry name" value="FAD-bd_PCMH_sub2"/>
</dbReference>
<name>A0ABR1G6N9_AURAN</name>
<dbReference type="EMBL" id="JBBJCI010000084">
    <property type="protein sequence ID" value="KAK7248981.1"/>
    <property type="molecule type" value="Genomic_DNA"/>
</dbReference>
<dbReference type="PANTHER" id="PTHR43762">
    <property type="entry name" value="L-GULONOLACTONE OXIDASE"/>
    <property type="match status" value="1"/>
</dbReference>
<dbReference type="PIRSF" id="PIRSF000136">
    <property type="entry name" value="LGO_GLO"/>
    <property type="match status" value="1"/>
</dbReference>
<dbReference type="InterPro" id="IPR010031">
    <property type="entry name" value="FAD_lactone_oxidase-like"/>
</dbReference>
<comment type="caution">
    <text evidence="4">The sequence shown here is derived from an EMBL/GenBank/DDBJ whole genome shotgun (WGS) entry which is preliminary data.</text>
</comment>
<dbReference type="PROSITE" id="PS51387">
    <property type="entry name" value="FAD_PCMH"/>
    <property type="match status" value="1"/>
</dbReference>
<evidence type="ECO:0000259" key="3">
    <source>
        <dbReference type="PROSITE" id="PS51387"/>
    </source>
</evidence>
<dbReference type="PANTHER" id="PTHR43762:SF1">
    <property type="entry name" value="D-ARABINONO-1,4-LACTONE OXIDASE"/>
    <property type="match status" value="1"/>
</dbReference>
<proteinExistence type="predicted"/>
<evidence type="ECO:0000256" key="1">
    <source>
        <dbReference type="ARBA" id="ARBA00023002"/>
    </source>
</evidence>
<sequence>MLARAARRLKARVPWASAAAALGASASCALADGGDDDDDDVLEVVNWSATHSARPTAVYTPESVADVEALVAAHAARKARLRPCGSALSPNGLALSAVLSDGGAMVNLGLLDDVVAVDAEARTVTVRCGAKVDQVLDALAPHGLTLENLASIASQQIGGFVGVGAHGTGASLPPVDEHVLELTVVTPGGGTVTLARGDGLLESFLVGLGALGVAVEAKLRCVPKHLLRERVQVMTRNEVAAKHADLLRDNRHVRFMWIPFEDAVVVVSNNPTFDGVLGEGQGGPSPYTDDQKLAPLRALLEATRPGVPGAASMHFAELRDALLAIAPLDVGHVRAVNKAEAEFWRRSQGTDVADSSRKLNFECGGQQWVNECCFPAGSLSQPSGADVRYMLDLLDLIEREEIPAPAPIEQRWTSGSRSLLSPASSKAPLPDDAIFSWVGVIMYLPTDEPTQRAAITAAFDGYKKHCERSLWPAYGAVEHWAKIEEPADADAAATAVARLAAKFDTAKFAALRDVYDPDNILSTPLLDAVLPRGG</sequence>
<keyword evidence="1" id="KW-0560">Oxidoreductase</keyword>
<dbReference type="InterPro" id="IPR007173">
    <property type="entry name" value="ALO_C"/>
</dbReference>
<evidence type="ECO:0000313" key="5">
    <source>
        <dbReference type="Proteomes" id="UP001363151"/>
    </source>
</evidence>
<evidence type="ECO:0000313" key="4">
    <source>
        <dbReference type="EMBL" id="KAK7248981.1"/>
    </source>
</evidence>
<gene>
    <name evidence="4" type="primary">GLDH</name>
    <name evidence="4" type="ORF">SO694_00043299</name>
</gene>
<dbReference type="Pfam" id="PF04030">
    <property type="entry name" value="ALO"/>
    <property type="match status" value="2"/>
</dbReference>
<accession>A0ABR1G6N9</accession>
<protein>
    <submittedName>
        <fullName evidence="4">D-arabinono-1,4-lactone oxidase</fullName>
    </submittedName>
</protein>
<dbReference type="Gene3D" id="3.30.465.10">
    <property type="match status" value="1"/>
</dbReference>
<dbReference type="InterPro" id="IPR016167">
    <property type="entry name" value="FAD-bd_PCMH_sub1"/>
</dbReference>
<reference evidence="4 5" key="1">
    <citation type="submission" date="2024-03" db="EMBL/GenBank/DDBJ databases">
        <title>Aureococcus anophagefferens CCMP1851 and Kratosvirus quantuckense: Draft genome of a second virus-susceptible host strain in the model system.</title>
        <authorList>
            <person name="Chase E."/>
            <person name="Truchon A.R."/>
            <person name="Schepens W."/>
            <person name="Wilhelm S.W."/>
        </authorList>
    </citation>
    <scope>NUCLEOTIDE SEQUENCE [LARGE SCALE GENOMIC DNA]</scope>
    <source>
        <strain evidence="4 5">CCMP1851</strain>
    </source>
</reference>
<keyword evidence="5" id="KW-1185">Reference proteome</keyword>
<organism evidence="4 5">
    <name type="scientific">Aureococcus anophagefferens</name>
    <name type="common">Harmful bloom alga</name>
    <dbReference type="NCBI Taxonomy" id="44056"/>
    <lineage>
        <taxon>Eukaryota</taxon>
        <taxon>Sar</taxon>
        <taxon>Stramenopiles</taxon>
        <taxon>Ochrophyta</taxon>
        <taxon>Pelagophyceae</taxon>
        <taxon>Pelagomonadales</taxon>
        <taxon>Pelagomonadaceae</taxon>
        <taxon>Aureococcus</taxon>
    </lineage>
</organism>
<feature type="chain" id="PRO_5046384013" evidence="2">
    <location>
        <begin position="32"/>
        <end position="534"/>
    </location>
</feature>
<dbReference type="InterPro" id="IPR036318">
    <property type="entry name" value="FAD-bd_PCMH-like_sf"/>
</dbReference>
<dbReference type="InterPro" id="IPR016166">
    <property type="entry name" value="FAD-bd_PCMH"/>
</dbReference>
<feature type="domain" description="FAD-binding PCMH-type" evidence="3">
    <location>
        <begin position="51"/>
        <end position="224"/>
    </location>
</feature>
<keyword evidence="2" id="KW-0732">Signal</keyword>
<dbReference type="Proteomes" id="UP001363151">
    <property type="component" value="Unassembled WGS sequence"/>
</dbReference>
<evidence type="ECO:0000256" key="2">
    <source>
        <dbReference type="SAM" id="SignalP"/>
    </source>
</evidence>
<feature type="signal peptide" evidence="2">
    <location>
        <begin position="1"/>
        <end position="31"/>
    </location>
</feature>
<dbReference type="SUPFAM" id="SSF56176">
    <property type="entry name" value="FAD-binding/transporter-associated domain-like"/>
    <property type="match status" value="1"/>
</dbReference>
<dbReference type="Pfam" id="PF01565">
    <property type="entry name" value="FAD_binding_4"/>
    <property type="match status" value="1"/>
</dbReference>
<dbReference type="InterPro" id="IPR006094">
    <property type="entry name" value="Oxid_FAD_bind_N"/>
</dbReference>
<dbReference type="Gene3D" id="3.30.43.10">
    <property type="entry name" value="Uridine Diphospho-n-acetylenolpyruvylglucosamine Reductase, domain 2"/>
    <property type="match status" value="1"/>
</dbReference>